<dbReference type="Pfam" id="PF01490">
    <property type="entry name" value="Aa_trans"/>
    <property type="match status" value="1"/>
</dbReference>
<dbReference type="VEuPathDB" id="FungiDB:CNBG_0645"/>
<dbReference type="EMBL" id="CP025760">
    <property type="protein sequence ID" value="KGB74807.1"/>
    <property type="molecule type" value="Genomic_DNA"/>
</dbReference>
<evidence type="ECO:0000313" key="9">
    <source>
        <dbReference type="Proteomes" id="UP000029445"/>
    </source>
</evidence>
<dbReference type="PANTHER" id="PTHR22950:SF683">
    <property type="entry name" value="AMINO ACID TRANSPORTER (EUROFUNG)"/>
    <property type="match status" value="1"/>
</dbReference>
<feature type="transmembrane region" description="Helical" evidence="6">
    <location>
        <begin position="90"/>
        <end position="110"/>
    </location>
</feature>
<evidence type="ECO:0000256" key="3">
    <source>
        <dbReference type="ARBA" id="ARBA00022692"/>
    </source>
</evidence>
<comment type="similarity">
    <text evidence="2">Belongs to the amino acid/polyamine transporter 2 family.</text>
</comment>
<dbReference type="Proteomes" id="UP000029445">
    <property type="component" value="Chromosome 2"/>
</dbReference>
<evidence type="ECO:0000313" key="8">
    <source>
        <dbReference type="EMBL" id="KGB74807.1"/>
    </source>
</evidence>
<organism evidence="8 9">
    <name type="scientific">Cryptococcus deuterogattii (strain R265)</name>
    <name type="common">Cryptococcus gattii VGII (strain R265)</name>
    <dbReference type="NCBI Taxonomy" id="294750"/>
    <lineage>
        <taxon>Eukaryota</taxon>
        <taxon>Fungi</taxon>
        <taxon>Dikarya</taxon>
        <taxon>Basidiomycota</taxon>
        <taxon>Agaricomycotina</taxon>
        <taxon>Tremellomycetes</taxon>
        <taxon>Tremellales</taxon>
        <taxon>Cryptococcaceae</taxon>
        <taxon>Cryptococcus</taxon>
        <taxon>Cryptococcus gattii species complex</taxon>
    </lineage>
</organism>
<evidence type="ECO:0000256" key="6">
    <source>
        <dbReference type="SAM" id="Phobius"/>
    </source>
</evidence>
<keyword evidence="9" id="KW-1185">Reference proteome</keyword>
<dbReference type="HOGENOM" id="CLU_027816_4_2_1"/>
<evidence type="ECO:0000259" key="7">
    <source>
        <dbReference type="Pfam" id="PF01490"/>
    </source>
</evidence>
<dbReference type="STRING" id="294750.A0A095C2C0"/>
<evidence type="ECO:0000256" key="1">
    <source>
        <dbReference type="ARBA" id="ARBA00004141"/>
    </source>
</evidence>
<dbReference type="PANTHER" id="PTHR22950">
    <property type="entry name" value="AMINO ACID TRANSPORTER"/>
    <property type="match status" value="1"/>
</dbReference>
<dbReference type="KEGG" id="cdeu:CNBG_0645"/>
<keyword evidence="5 6" id="KW-0472">Membrane</keyword>
<keyword evidence="4 6" id="KW-1133">Transmembrane helix</keyword>
<reference evidence="8 9" key="1">
    <citation type="journal article" date="2011" name="MBio">
        <title>Genome variation in Cryptococcus gattii, an emerging pathogen of immunocompetent hosts.</title>
        <authorList>
            <person name="D'Souza C.A."/>
            <person name="Kronstad J.W."/>
            <person name="Taylor G."/>
            <person name="Warren R."/>
            <person name="Yuen M."/>
            <person name="Hu G."/>
            <person name="Jung W.H."/>
            <person name="Sham A."/>
            <person name="Kidd S.E."/>
            <person name="Tangen K."/>
            <person name="Lee N."/>
            <person name="Zeilmaker T."/>
            <person name="Sawkins J."/>
            <person name="McVicker G."/>
            <person name="Shah S."/>
            <person name="Gnerre S."/>
            <person name="Griggs A."/>
            <person name="Zeng Q."/>
            <person name="Bartlett K."/>
            <person name="Li W."/>
            <person name="Wang X."/>
            <person name="Heitman J."/>
            <person name="Stajich J.E."/>
            <person name="Fraser J.A."/>
            <person name="Meyer W."/>
            <person name="Carter D."/>
            <person name="Schein J."/>
            <person name="Krzywinski M."/>
            <person name="Kwon-Chung K.J."/>
            <person name="Varma A."/>
            <person name="Wang J."/>
            <person name="Brunham R."/>
            <person name="Fyfe M."/>
            <person name="Ouellette B.F."/>
            <person name="Siddiqui A."/>
            <person name="Marra M."/>
            <person name="Jones S."/>
            <person name="Holt R."/>
            <person name="Birren B.W."/>
            <person name="Galagan J.E."/>
            <person name="Cuomo C.A."/>
        </authorList>
    </citation>
    <scope>NUCLEOTIDE SEQUENCE [LARGE SCALE GENOMIC DNA]</scope>
    <source>
        <strain evidence="8 9">R265</strain>
    </source>
</reference>
<feature type="transmembrane region" description="Helical" evidence="6">
    <location>
        <begin position="392"/>
        <end position="415"/>
    </location>
</feature>
<dbReference type="GO" id="GO:0016020">
    <property type="term" value="C:membrane"/>
    <property type="evidence" value="ECO:0007669"/>
    <property type="project" value="UniProtKB-SubCell"/>
</dbReference>
<dbReference type="OrthoDB" id="40134at2759"/>
<feature type="transmembrane region" description="Helical" evidence="6">
    <location>
        <begin position="198"/>
        <end position="217"/>
    </location>
</feature>
<protein>
    <submittedName>
        <fullName evidence="8">Neutral amino acid transporter</fullName>
    </submittedName>
</protein>
<feature type="transmembrane region" description="Helical" evidence="6">
    <location>
        <begin position="280"/>
        <end position="302"/>
    </location>
</feature>
<proteinExistence type="inferred from homology"/>
<sequence>MSQDPETIKTFDINVDDNSSTNKNAGLSRIVTALETEQVQVVDGVWGTLDESAPNYRSLGWIRASVLMIKVQIGLGILAIPAVLDTLGLIPAIFVIFGVAVATTWADYVVGKFKKNHPEVYTLADVGYIMWGPIGREVFGAVYWIQLTAVAGAGLLSVSVALNAMSGHGACTIIFVVVAAIINILISSIQTLDRISWIGWIGLGGIMSSVITLAIAVSVQDRPSTAPAIGDWSPDIILVGKPTFAAAIGALSNIIFSFAGAPNFFNIVAEMKRPQDYNKAVISCQTFVMATYLIVGCVVYHYCGQYIASPALGSAGVLMKKVCYGLAFPGLVVGCVLNTHLPAKYIFVRLMRNSKHLSANTIQHRVVWISCVVLNCTISFVIAEGIPIFNDLIGLIGALFATPNAIIFECIMYIWDVYYSADKYPSQRTWKQRSIQAFNVIVLVLSMFAMVAGTYAAAVIIRDDVASNATTKPFSCGDNSG</sequence>
<feature type="domain" description="Amino acid transporter transmembrane" evidence="7">
    <location>
        <begin position="59"/>
        <end position="455"/>
    </location>
</feature>
<feature type="transmembrane region" description="Helical" evidence="6">
    <location>
        <begin position="366"/>
        <end position="386"/>
    </location>
</feature>
<dbReference type="GeneID" id="88176877"/>
<feature type="transmembrane region" description="Helical" evidence="6">
    <location>
        <begin position="244"/>
        <end position="268"/>
    </location>
</feature>
<dbReference type="OMA" id="FAAKYVF"/>
<evidence type="ECO:0000256" key="2">
    <source>
        <dbReference type="ARBA" id="ARBA00008066"/>
    </source>
</evidence>
<gene>
    <name evidence="8" type="ORF">CNBG_0645</name>
</gene>
<dbReference type="FunFam" id="1.20.1740.10:FF:000039">
    <property type="entry name" value="Neutral amino acid transporter (Eurofung)"/>
    <property type="match status" value="1"/>
</dbReference>
<evidence type="ECO:0000256" key="5">
    <source>
        <dbReference type="ARBA" id="ARBA00023136"/>
    </source>
</evidence>
<dbReference type="GO" id="GO:0015179">
    <property type="term" value="F:L-amino acid transmembrane transporter activity"/>
    <property type="evidence" value="ECO:0007669"/>
    <property type="project" value="TreeGrafter"/>
</dbReference>
<keyword evidence="3 6" id="KW-0812">Transmembrane</keyword>
<feature type="transmembrane region" description="Helical" evidence="6">
    <location>
        <begin position="64"/>
        <end position="84"/>
    </location>
</feature>
<comment type="subcellular location">
    <subcellularLocation>
        <location evidence="1">Membrane</location>
        <topology evidence="1">Multi-pass membrane protein</topology>
    </subcellularLocation>
</comment>
<dbReference type="InterPro" id="IPR013057">
    <property type="entry name" value="AA_transpt_TM"/>
</dbReference>
<evidence type="ECO:0000256" key="4">
    <source>
        <dbReference type="ARBA" id="ARBA00022989"/>
    </source>
</evidence>
<feature type="transmembrane region" description="Helical" evidence="6">
    <location>
        <begin position="167"/>
        <end position="186"/>
    </location>
</feature>
<accession>A0A095C2C0</accession>
<dbReference type="AlphaFoldDB" id="A0A095C2C0"/>
<reference evidence="8 9" key="2">
    <citation type="journal article" date="2018" name="Proc. Natl. Acad. Sci.">
        <title>RNAi is a critical determinant of centromere evolution in closely related fungi.</title>
        <authorList>
            <person name="Yadav V."/>
            <person name="Sun S."/>
            <person name="Billmyre R.B."/>
            <person name="Thimmappa B.C."/>
            <person name="Shea T."/>
            <person name="Lintner R."/>
            <person name="Bakkeren G."/>
            <person name="Cuomo C.A."/>
            <person name="Heitman J."/>
            <person name="Sanyal K."/>
        </authorList>
    </citation>
    <scope>NUCLEOTIDE SEQUENCE [LARGE SCALE GENOMIC DNA]</scope>
    <source>
        <strain evidence="8 9">R265</strain>
    </source>
</reference>
<feature type="transmembrane region" description="Helical" evidence="6">
    <location>
        <begin position="436"/>
        <end position="461"/>
    </location>
</feature>
<dbReference type="RefSeq" id="XP_062880793.1">
    <property type="nucleotide sequence ID" value="XM_063024723.1"/>
</dbReference>
<name>A0A095C2C0_CRYD2</name>
<feature type="transmembrane region" description="Helical" evidence="6">
    <location>
        <begin position="138"/>
        <end position="161"/>
    </location>
</feature>
<feature type="transmembrane region" description="Helical" evidence="6">
    <location>
        <begin position="322"/>
        <end position="345"/>
    </location>
</feature>